<dbReference type="InterPro" id="IPR011009">
    <property type="entry name" value="Kinase-like_dom_sf"/>
</dbReference>
<dbReference type="Pfam" id="PF07714">
    <property type="entry name" value="PK_Tyr_Ser-Thr"/>
    <property type="match status" value="1"/>
</dbReference>
<evidence type="ECO:0000256" key="2">
    <source>
        <dbReference type="ARBA" id="ARBA00022741"/>
    </source>
</evidence>
<feature type="compositionally biased region" description="Polar residues" evidence="5">
    <location>
        <begin position="520"/>
        <end position="533"/>
    </location>
</feature>
<keyword evidence="4" id="KW-0067">ATP-binding</keyword>
<feature type="region of interest" description="Disordered" evidence="5">
    <location>
        <begin position="398"/>
        <end position="548"/>
    </location>
</feature>
<dbReference type="GO" id="GO:0004674">
    <property type="term" value="F:protein serine/threonine kinase activity"/>
    <property type="evidence" value="ECO:0007669"/>
    <property type="project" value="TreeGrafter"/>
</dbReference>
<sequence>MTNSWRCTCGTASCSSHPPRPSSHFKVRASAPVIPSPDPQGMPSLACPSPDDLFRHVCDLTSTTKIIGTKPFAYGGYSDIWRGVEWGAGATRDVAIKIIRVATRKDASIDRLKKRISREIIAWSAVVHKNILPFYGLRWFEADGPDGLPAMVYPYCEAGDCVDYLKNYPDADRMTILRQVAEGLNHLHCCDPPIAHGDLKAGYNYVQANILMKQDGTPLIADFGLSRLVMEFSTGLTTSSSKGSFRWMAPELFGGVDSQVIVFVSTASDVWAFGCLCIEILLGILPWASTRGDAAIMMSVVKNRQTPPLPEATATTDIGHIIRHCWTYEPADRPRMVQLVNALVEIDPEHLHTSACVLLPPTVYSDSPPALLNSDSDSFTRTFSENPLFSIDTRTVTRTKTPTAPLEPLFSPRETAPSQRRVTPVSSTGVTPYLGMLSCTPSDSGSSGTTSRDEAPLFDVSTPLFGPGPRRPSKSIRETRQNSQPFWPRTPSSSSSSLPQAPRPGSDDVFRSDVWRRSDASTPSSTRPPSQASLHIWTPPRTDSRHGVHPSLMSPLSQYSSDRSTCHPTPITPIGQLPPQYPHHIHSHSTTCVPLASQDNTPSGHYYAAPPPLQSRSTWSPSGAVPRDFQMATSKPIRITTPDGKPVTLPERKPSSSSPIKSGRTR</sequence>
<feature type="compositionally biased region" description="Polar residues" evidence="5">
    <location>
        <begin position="416"/>
        <end position="430"/>
    </location>
</feature>
<evidence type="ECO:0000256" key="5">
    <source>
        <dbReference type="SAM" id="MobiDB-lite"/>
    </source>
</evidence>
<comment type="caution">
    <text evidence="7">The sequence shown here is derived from an EMBL/GenBank/DDBJ whole genome shotgun (WGS) entry which is preliminary data.</text>
</comment>
<name>A0A8H3H734_9AGAM</name>
<reference evidence="7" key="1">
    <citation type="submission" date="2021-01" db="EMBL/GenBank/DDBJ databases">
        <authorList>
            <person name="Kaushik A."/>
        </authorList>
    </citation>
    <scope>NUCLEOTIDE SEQUENCE</scope>
    <source>
        <strain evidence="7">AG4-R118</strain>
    </source>
</reference>
<keyword evidence="1" id="KW-0808">Transferase</keyword>
<dbReference type="InterPro" id="IPR051681">
    <property type="entry name" value="Ser/Thr_Kinases-Pseudokinases"/>
</dbReference>
<dbReference type="EMBL" id="CAJMWX010001462">
    <property type="protein sequence ID" value="CAE6489903.1"/>
    <property type="molecule type" value="Genomic_DNA"/>
</dbReference>
<dbReference type="SUPFAM" id="SSF56112">
    <property type="entry name" value="Protein kinase-like (PK-like)"/>
    <property type="match status" value="1"/>
</dbReference>
<feature type="domain" description="Protein kinase" evidence="6">
    <location>
        <begin position="66"/>
        <end position="353"/>
    </location>
</feature>
<dbReference type="PANTHER" id="PTHR44329:SF288">
    <property type="entry name" value="MITOGEN-ACTIVATED PROTEIN KINASE KINASE KINASE 20"/>
    <property type="match status" value="1"/>
</dbReference>
<feature type="compositionally biased region" description="Low complexity" evidence="5">
    <location>
        <begin position="438"/>
        <end position="450"/>
    </location>
</feature>
<feature type="compositionally biased region" description="Basic and acidic residues" evidence="5">
    <location>
        <begin position="505"/>
        <end position="519"/>
    </location>
</feature>
<dbReference type="InterPro" id="IPR000719">
    <property type="entry name" value="Prot_kinase_dom"/>
</dbReference>
<proteinExistence type="predicted"/>
<evidence type="ECO:0000259" key="6">
    <source>
        <dbReference type="PROSITE" id="PS50011"/>
    </source>
</evidence>
<dbReference type="AlphaFoldDB" id="A0A8H3H734"/>
<evidence type="ECO:0000313" key="8">
    <source>
        <dbReference type="Proteomes" id="UP000663888"/>
    </source>
</evidence>
<dbReference type="Gene3D" id="1.10.510.10">
    <property type="entry name" value="Transferase(Phosphotransferase) domain 1"/>
    <property type="match status" value="1"/>
</dbReference>
<dbReference type="PROSITE" id="PS50011">
    <property type="entry name" value="PROTEIN_KINASE_DOM"/>
    <property type="match status" value="1"/>
</dbReference>
<keyword evidence="2" id="KW-0547">Nucleotide-binding</keyword>
<accession>A0A8H3H734</accession>
<keyword evidence="3" id="KW-0418">Kinase</keyword>
<evidence type="ECO:0000256" key="1">
    <source>
        <dbReference type="ARBA" id="ARBA00022679"/>
    </source>
</evidence>
<organism evidence="7 8">
    <name type="scientific">Rhizoctonia solani</name>
    <dbReference type="NCBI Taxonomy" id="456999"/>
    <lineage>
        <taxon>Eukaryota</taxon>
        <taxon>Fungi</taxon>
        <taxon>Dikarya</taxon>
        <taxon>Basidiomycota</taxon>
        <taxon>Agaricomycotina</taxon>
        <taxon>Agaricomycetes</taxon>
        <taxon>Cantharellales</taxon>
        <taxon>Ceratobasidiaceae</taxon>
        <taxon>Rhizoctonia</taxon>
    </lineage>
</organism>
<gene>
    <name evidence="7" type="ORF">RDB_LOCUS137789</name>
</gene>
<evidence type="ECO:0000256" key="3">
    <source>
        <dbReference type="ARBA" id="ARBA00022777"/>
    </source>
</evidence>
<dbReference type="InterPro" id="IPR001245">
    <property type="entry name" value="Ser-Thr/Tyr_kinase_cat_dom"/>
</dbReference>
<dbReference type="Proteomes" id="UP000663888">
    <property type="component" value="Unassembled WGS sequence"/>
</dbReference>
<feature type="region of interest" description="Disordered" evidence="5">
    <location>
        <begin position="610"/>
        <end position="666"/>
    </location>
</feature>
<evidence type="ECO:0000256" key="4">
    <source>
        <dbReference type="ARBA" id="ARBA00022840"/>
    </source>
</evidence>
<dbReference type="GO" id="GO:0005524">
    <property type="term" value="F:ATP binding"/>
    <property type="evidence" value="ECO:0007669"/>
    <property type="project" value="UniProtKB-KW"/>
</dbReference>
<dbReference type="PANTHER" id="PTHR44329">
    <property type="entry name" value="SERINE/THREONINE-PROTEIN KINASE TNNI3K-RELATED"/>
    <property type="match status" value="1"/>
</dbReference>
<evidence type="ECO:0000313" key="7">
    <source>
        <dbReference type="EMBL" id="CAE6489903.1"/>
    </source>
</evidence>
<protein>
    <recommendedName>
        <fullName evidence="6">Protein kinase domain-containing protein</fullName>
    </recommendedName>
</protein>